<protein>
    <submittedName>
        <fullName evidence="1">Uncharacterized protein</fullName>
    </submittedName>
</protein>
<evidence type="ECO:0000313" key="1">
    <source>
        <dbReference type="EMBL" id="OAT11246.1"/>
    </source>
</evidence>
<dbReference type="InterPro" id="IPR032675">
    <property type="entry name" value="LRR_dom_sf"/>
</dbReference>
<organism evidence="1 2">
    <name type="scientific">Blastomyces gilchristii (strain SLH14081)</name>
    <name type="common">Blastomyces dermatitidis</name>
    <dbReference type="NCBI Taxonomy" id="559298"/>
    <lineage>
        <taxon>Eukaryota</taxon>
        <taxon>Fungi</taxon>
        <taxon>Dikarya</taxon>
        <taxon>Ascomycota</taxon>
        <taxon>Pezizomycotina</taxon>
        <taxon>Eurotiomycetes</taxon>
        <taxon>Eurotiomycetidae</taxon>
        <taxon>Onygenales</taxon>
        <taxon>Ajellomycetaceae</taxon>
        <taxon>Blastomyces</taxon>
    </lineage>
</organism>
<dbReference type="SUPFAM" id="SSF52047">
    <property type="entry name" value="RNI-like"/>
    <property type="match status" value="1"/>
</dbReference>
<dbReference type="KEGG" id="bgh:BDBG_06188"/>
<accession>A0A179UT19</accession>
<proteinExistence type="predicted"/>
<dbReference type="VEuPathDB" id="FungiDB:BDBG_06188"/>
<name>A0A179UT19_BLAGS</name>
<gene>
    <name evidence="1" type="ORF">BDBG_06188</name>
</gene>
<reference evidence="2" key="1">
    <citation type="journal article" date="2015" name="PLoS Genet.">
        <title>The dynamic genome and transcriptome of the human fungal pathogen Blastomyces and close relative Emmonsia.</title>
        <authorList>
            <person name="Munoz J.F."/>
            <person name="Gauthier G.M."/>
            <person name="Desjardins C.A."/>
            <person name="Gallo J.E."/>
            <person name="Holder J."/>
            <person name="Sullivan T.D."/>
            <person name="Marty A.J."/>
            <person name="Carmen J.C."/>
            <person name="Chen Z."/>
            <person name="Ding L."/>
            <person name="Gujja S."/>
            <person name="Magrini V."/>
            <person name="Misas E."/>
            <person name="Mitreva M."/>
            <person name="Priest M."/>
            <person name="Saif S."/>
            <person name="Whiston E.A."/>
            <person name="Young S."/>
            <person name="Zeng Q."/>
            <person name="Goldman W.E."/>
            <person name="Mardis E.R."/>
            <person name="Taylor J.W."/>
            <person name="McEwen J.G."/>
            <person name="Clay O.K."/>
            <person name="Klein B.S."/>
            <person name="Cuomo C.A."/>
        </authorList>
    </citation>
    <scope>NUCLEOTIDE SEQUENCE [LARGE SCALE GENOMIC DNA]</scope>
    <source>
        <strain evidence="2">SLH14081</strain>
    </source>
</reference>
<dbReference type="AlphaFoldDB" id="A0A179UT19"/>
<dbReference type="GeneID" id="8502963"/>
<evidence type="ECO:0000313" key="2">
    <source>
        <dbReference type="Proteomes" id="UP000002038"/>
    </source>
</evidence>
<dbReference type="Gene3D" id="3.80.10.10">
    <property type="entry name" value="Ribonuclease Inhibitor"/>
    <property type="match status" value="1"/>
</dbReference>
<dbReference type="EMBL" id="GG657462">
    <property type="protein sequence ID" value="OAT11246.1"/>
    <property type="molecule type" value="Genomic_DNA"/>
</dbReference>
<sequence length="367" mass="41467">MLTFCSMYGNFPHLDKLVSHATSLLELEHLWLPSQSLCHFGPNLHNLAVDNTLYLHSQYFPGLRQLVLGGFSNSELSPNPDSSLKIGFEHIPELKILKLSGGGWDVPLLFQGEPSASLYQLLMMNAWITPSLPNSIAPSLRDLRLCLVIFEPFSHNLPADLPCLEILGLFDCTNADLFFHGLKSPNLVQLEVCQCDFELDSWLSELLSSCTHMKSLHLHSKFPLSPTLWRSICGCATLQRLELISPTAYDWGTFRNEKSSLIYLGVNGDLSGLQHQPSLRELLLYDQQNYQQILTLTNSWRNSSHQHGGSANLRLKQVITEDLTFTLLPDGGLREDETEGPIFSMDHCCPKMNLFEYEWWAVDLHEG</sequence>
<dbReference type="Proteomes" id="UP000002038">
    <property type="component" value="Unassembled WGS sequence"/>
</dbReference>
<keyword evidence="2" id="KW-1185">Reference proteome</keyword>
<dbReference type="RefSeq" id="XP_031579740.1">
    <property type="nucleotide sequence ID" value="XM_031722493.1"/>
</dbReference>